<dbReference type="InterPro" id="IPR017871">
    <property type="entry name" value="ABC_transporter-like_CS"/>
</dbReference>
<name>A0ABU6IGL9_9ACTN</name>
<sequence>MQLNLSHISYTYPGAALAAVDDITLTLPQGWTGVIGDNGAGKSTLAHLATGDLAPDAGSVGPRLFAAYCAQDSSAAPDTLYDFAADWGRAARRLREALALEEEWLYAYDELSGGQRKRVQVACALWQEPDVLVMDEPTNDLDAPACEAVACALELFGGIGLLISHDRALLDRLAAQCVVVNGGRASLHPGGFSQVEAALAGERAARARRRENARREVGRLAAEAQRRGEEASRAAGKRSRAQLDARDSDGRERIGRAIVSGKDGVAGKLSATMDRRLARASERLASTRTEKRYTASLHRYGAVARIPTVAHLPAETLRRGDFCLHVPELWVGSRDRIALTGRNGAGKSVLTGRLLEEVPSSVPAAYLPQEVGPALRERALAMLHDSDRALRGRILSLVGSMNTDPDKLLDGHDISPGELRKIVLAGELLREPALLVLDEPTNHLDIGSILALQELLESFPGALVLVTHDAALSEAVAATEWHISRAGNESTLTVRNR</sequence>
<dbReference type="PROSITE" id="PS50893">
    <property type="entry name" value="ABC_TRANSPORTER_2"/>
    <property type="match status" value="1"/>
</dbReference>
<dbReference type="EMBL" id="JAYMFF010000006">
    <property type="protein sequence ID" value="MEC4175591.1"/>
    <property type="molecule type" value="Genomic_DNA"/>
</dbReference>
<evidence type="ECO:0000256" key="4">
    <source>
        <dbReference type="SAM" id="MobiDB-lite"/>
    </source>
</evidence>
<dbReference type="SUPFAM" id="SSF52540">
    <property type="entry name" value="P-loop containing nucleoside triphosphate hydrolases"/>
    <property type="match status" value="2"/>
</dbReference>
<dbReference type="InterPro" id="IPR003593">
    <property type="entry name" value="AAA+_ATPase"/>
</dbReference>
<feature type="domain" description="ABC transporter" evidence="5">
    <location>
        <begin position="3"/>
        <end position="207"/>
    </location>
</feature>
<dbReference type="InterPro" id="IPR050611">
    <property type="entry name" value="ABCF"/>
</dbReference>
<evidence type="ECO:0000313" key="6">
    <source>
        <dbReference type="EMBL" id="MEC4175591.1"/>
    </source>
</evidence>
<protein>
    <submittedName>
        <fullName evidence="6">ATP-binding cassette domain-containing protein</fullName>
    </submittedName>
</protein>
<gene>
    <name evidence="6" type="ORF">VIN30_03935</name>
</gene>
<feature type="region of interest" description="Disordered" evidence="4">
    <location>
        <begin position="208"/>
        <end position="249"/>
    </location>
</feature>
<dbReference type="InterPro" id="IPR027417">
    <property type="entry name" value="P-loop_NTPase"/>
</dbReference>
<proteinExistence type="predicted"/>
<evidence type="ECO:0000259" key="5">
    <source>
        <dbReference type="PROSITE" id="PS50893"/>
    </source>
</evidence>
<keyword evidence="7" id="KW-1185">Reference proteome</keyword>
<dbReference type="CDD" id="cd03221">
    <property type="entry name" value="ABCF_EF-3"/>
    <property type="match status" value="1"/>
</dbReference>
<keyword evidence="2" id="KW-0547">Nucleotide-binding</keyword>
<dbReference type="GO" id="GO:0005524">
    <property type="term" value="F:ATP binding"/>
    <property type="evidence" value="ECO:0007669"/>
    <property type="project" value="UniProtKB-KW"/>
</dbReference>
<dbReference type="Pfam" id="PF00005">
    <property type="entry name" value="ABC_tran"/>
    <property type="match status" value="2"/>
</dbReference>
<evidence type="ECO:0000313" key="7">
    <source>
        <dbReference type="Proteomes" id="UP001349994"/>
    </source>
</evidence>
<dbReference type="Gene3D" id="3.40.50.300">
    <property type="entry name" value="P-loop containing nucleotide triphosphate hydrolases"/>
    <property type="match status" value="3"/>
</dbReference>
<keyword evidence="3 6" id="KW-0067">ATP-binding</keyword>
<dbReference type="PANTHER" id="PTHR19211">
    <property type="entry name" value="ATP-BINDING TRANSPORT PROTEIN-RELATED"/>
    <property type="match status" value="1"/>
</dbReference>
<evidence type="ECO:0000256" key="1">
    <source>
        <dbReference type="ARBA" id="ARBA00022737"/>
    </source>
</evidence>
<accession>A0ABU6IGL9</accession>
<dbReference type="Proteomes" id="UP001349994">
    <property type="component" value="Unassembled WGS sequence"/>
</dbReference>
<evidence type="ECO:0000256" key="3">
    <source>
        <dbReference type="ARBA" id="ARBA00022840"/>
    </source>
</evidence>
<dbReference type="InterPro" id="IPR003439">
    <property type="entry name" value="ABC_transporter-like_ATP-bd"/>
</dbReference>
<feature type="compositionally biased region" description="Basic and acidic residues" evidence="4">
    <location>
        <begin position="213"/>
        <end position="232"/>
    </location>
</feature>
<dbReference type="RefSeq" id="WP_338209444.1">
    <property type="nucleotide sequence ID" value="NZ_JAYMFF010000006.1"/>
</dbReference>
<dbReference type="SMART" id="SM00382">
    <property type="entry name" value="AAA"/>
    <property type="match status" value="2"/>
</dbReference>
<dbReference type="PANTHER" id="PTHR19211:SF14">
    <property type="entry name" value="ATP-BINDING CASSETTE SUB-FAMILY F MEMBER 1"/>
    <property type="match status" value="1"/>
</dbReference>
<reference evidence="6 7" key="1">
    <citation type="submission" date="2024-01" db="EMBL/GenBank/DDBJ databases">
        <title>novel species in genus Adlercreutzia.</title>
        <authorList>
            <person name="Liu X."/>
        </authorList>
    </citation>
    <scope>NUCLEOTIDE SEQUENCE [LARGE SCALE GENOMIC DNA]</scope>
    <source>
        <strain evidence="6 7">R7</strain>
    </source>
</reference>
<comment type="caution">
    <text evidence="6">The sequence shown here is derived from an EMBL/GenBank/DDBJ whole genome shotgun (WGS) entry which is preliminary data.</text>
</comment>
<dbReference type="PROSITE" id="PS00211">
    <property type="entry name" value="ABC_TRANSPORTER_1"/>
    <property type="match status" value="1"/>
</dbReference>
<keyword evidence="1" id="KW-0677">Repeat</keyword>
<evidence type="ECO:0000256" key="2">
    <source>
        <dbReference type="ARBA" id="ARBA00022741"/>
    </source>
</evidence>
<organism evidence="6 7">
    <name type="scientific">Adlercreutzia wanghongyangiae</name>
    <dbReference type="NCBI Taxonomy" id="3111451"/>
    <lineage>
        <taxon>Bacteria</taxon>
        <taxon>Bacillati</taxon>
        <taxon>Actinomycetota</taxon>
        <taxon>Coriobacteriia</taxon>
        <taxon>Eggerthellales</taxon>
        <taxon>Eggerthellaceae</taxon>
        <taxon>Adlercreutzia</taxon>
    </lineage>
</organism>